<sequence>MRGILTGCDSNSRCQPLDFGQSTMLDSSSTFQRQWRLAVLALHLGAAVMHLLAACVTAVALFASGQAARRRFLGVAQAAAFVAFACQAAAFLACQMSATLDWLSDSTMTSSSMEPGLAHWLGLSGCLAAWLAAGLQLLLAWAARPPEEATAAPEAAPPEVAPSGVTLKVAPGAAPEVAPGAALGAAPG</sequence>
<name>A0A1I8HNM6_9PLAT</name>
<reference evidence="3" key="1">
    <citation type="submission" date="2016-11" db="UniProtKB">
        <authorList>
            <consortium name="WormBaseParasite"/>
        </authorList>
    </citation>
    <scope>IDENTIFICATION</scope>
</reference>
<organism evidence="2 3">
    <name type="scientific">Macrostomum lignano</name>
    <dbReference type="NCBI Taxonomy" id="282301"/>
    <lineage>
        <taxon>Eukaryota</taxon>
        <taxon>Metazoa</taxon>
        <taxon>Spiralia</taxon>
        <taxon>Lophotrochozoa</taxon>
        <taxon>Platyhelminthes</taxon>
        <taxon>Rhabditophora</taxon>
        <taxon>Macrostomorpha</taxon>
        <taxon>Macrostomida</taxon>
        <taxon>Macrostomidae</taxon>
        <taxon>Macrostomum</taxon>
    </lineage>
</organism>
<feature type="transmembrane region" description="Helical" evidence="1">
    <location>
        <begin position="37"/>
        <end position="63"/>
    </location>
</feature>
<evidence type="ECO:0000256" key="1">
    <source>
        <dbReference type="SAM" id="Phobius"/>
    </source>
</evidence>
<keyword evidence="2" id="KW-1185">Reference proteome</keyword>
<keyword evidence="1" id="KW-0812">Transmembrane</keyword>
<evidence type="ECO:0000313" key="2">
    <source>
        <dbReference type="Proteomes" id="UP000095280"/>
    </source>
</evidence>
<proteinExistence type="predicted"/>
<dbReference type="Proteomes" id="UP000095280">
    <property type="component" value="Unplaced"/>
</dbReference>
<dbReference type="AlphaFoldDB" id="A0A1I8HNM6"/>
<accession>A0A1I8HNM6</accession>
<keyword evidence="1" id="KW-0472">Membrane</keyword>
<protein>
    <submittedName>
        <fullName evidence="3">Transmembrane protein</fullName>
    </submittedName>
</protein>
<dbReference type="WBParaSite" id="maker-uti_cns_0007200-snap-gene-0.5-mRNA-1">
    <property type="protein sequence ID" value="maker-uti_cns_0007200-snap-gene-0.5-mRNA-1"/>
    <property type="gene ID" value="maker-uti_cns_0007200-snap-gene-0.5"/>
</dbReference>
<keyword evidence="1" id="KW-1133">Transmembrane helix</keyword>
<evidence type="ECO:0000313" key="3">
    <source>
        <dbReference type="WBParaSite" id="maker-uti_cns_0007200-snap-gene-0.5-mRNA-1"/>
    </source>
</evidence>
<feature type="transmembrane region" description="Helical" evidence="1">
    <location>
        <begin position="118"/>
        <end position="141"/>
    </location>
</feature>
<feature type="transmembrane region" description="Helical" evidence="1">
    <location>
        <begin position="75"/>
        <end position="98"/>
    </location>
</feature>